<keyword evidence="1" id="KW-1133">Transmembrane helix</keyword>
<dbReference type="Proteomes" id="UP001212337">
    <property type="component" value="Unassembled WGS sequence"/>
</dbReference>
<keyword evidence="1" id="KW-0812">Transmembrane</keyword>
<protein>
    <submittedName>
        <fullName evidence="4">Phage tail length tape measure family protein</fullName>
    </submittedName>
</protein>
<dbReference type="EMBL" id="JAQJVI010000003">
    <property type="protein sequence ID" value="MDA7021076.1"/>
    <property type="molecule type" value="Genomic_DNA"/>
</dbReference>
<sequence length="1210" mass="125867">MAEQKSRLVLEIDSRDAEQKAEDVRKSLGALEDAGIRVKPAMDKAGAGIDGVGKTATKAGESLGQLGKSADGSAKSTASSSESYAAASTRLLAMATNSLQASDYVKALSASTSSASVSFDAASDKIRSIASLSARFRAESDALAGSTDKASVSTRNASVVTDLQAKELADLLGKINPAVAALGRLDDMQSKLGQFRKAGLIDTETFKDYSTRLDSTRQGLSAFDEGLSKTGISARQTETALRQLPSQFTDIFTSLAAGQNPLLVLLQQGGQIKDSFGGIGNTVDVLGGKVKGFFSSVAGSSAGIAGAGAALGELATQQNAVAEGSEAAADGLGGMADSANTAADASKNAKEAADALGLTGVPVSAGLGLIIVAATASAAALALMIYGYNKGSQEADAFNKALILTGNFAGTSSDQLADLAMQVSAVNGTTGQAAEILAGLAGSGKIASESFETITNAAIAMEDATGKSVDATIAEFVKISKDPVSAAKELNDQYHFLTASVYSQIAALKEQGDTIGAADLLTKTYSDTVQDRSRQITDNLGTIERAWKGIKDAAAGALDATFNVGRTLTMEQQAQEIRERLASNRGRDGRLRALGYETRETKKDQATLAYLELQIDAEKTKNTYLGEQRKIQDDAVGAQIKVDALTKSSLTNEQKRTEAVKEYRKQLDSIRKANPDDARLIQSVIDKNIANINEKFKDVKTPKDKPYTEDAGQKMLDEARQRFAVLQQQGQAITDQTNGTAALGTEAKKLIELETMLANLKTKGTLTASQKQLLAMGELNAAQQRLNAGLEEQNKLASVQVQNAAKLKAYQDNLASRLDSSQEELNNRLAGAGLGAEAKSRLQEDLKIQQDYQKRLNKLTNDYTNSTDKSPGRTKLYDDEVALEKAALDKRIEQQKGYYASLDALRGNWLAGASTAWQSYLEIATNYNQQTQEATARLLGDTTSSISDQIQGLVKGTTSLGDAFGNLAGTMSGSVLQALSDIAAKWVVVHALKMAGITAETGAVVTSEGIKTTAKLTTDAVSTSSTLAAIATTLAANVSAAATTIASWLPAALVASIGSFGAAAVVGGTALIAAYALIKGFSSGGYTGAGGVNEPAGMVHKGEVVWSQADISRFGGVAAVESLRKGNVSPIGVARSVSAGSSAGKSSGTSTPTPLTVNLIENPSKAGQVERGRNSDGSESLTLFAAQIRAGGNEASDTFESVYGLKRSPG</sequence>
<dbReference type="Pfam" id="PF06791">
    <property type="entry name" value="TMP_2"/>
    <property type="match status" value="2"/>
</dbReference>
<gene>
    <name evidence="4" type="ORF">PI499_04125</name>
</gene>
<dbReference type="RefSeq" id="WP_271350415.1">
    <property type="nucleotide sequence ID" value="NZ_JAQJVI010000003.1"/>
</dbReference>
<comment type="caution">
    <text evidence="4">The sequence shown here is derived from an EMBL/GenBank/DDBJ whole genome shotgun (WGS) entry which is preliminary data.</text>
</comment>
<evidence type="ECO:0000313" key="4">
    <source>
        <dbReference type="EMBL" id="MDA7021076.1"/>
    </source>
</evidence>
<dbReference type="Pfam" id="PF09718">
    <property type="entry name" value="Tape_meas_lam_C"/>
    <property type="match status" value="1"/>
</dbReference>
<feature type="transmembrane region" description="Helical" evidence="1">
    <location>
        <begin position="1055"/>
        <end position="1078"/>
    </location>
</feature>
<dbReference type="InterPro" id="IPR006431">
    <property type="entry name" value="Phage_tape_meas_C"/>
</dbReference>
<feature type="domain" description="Bacteriophage tail tape measure N-terminal" evidence="2">
    <location>
        <begin position="227"/>
        <end position="370"/>
    </location>
</feature>
<dbReference type="Pfam" id="PF24622">
    <property type="entry name" value="TMP_4"/>
    <property type="match status" value="1"/>
</dbReference>
<evidence type="ECO:0000259" key="3">
    <source>
        <dbReference type="Pfam" id="PF09718"/>
    </source>
</evidence>
<keyword evidence="5" id="KW-1185">Reference proteome</keyword>
<evidence type="ECO:0000259" key="2">
    <source>
        <dbReference type="Pfam" id="PF06791"/>
    </source>
</evidence>
<evidence type="ECO:0000313" key="5">
    <source>
        <dbReference type="Proteomes" id="UP001212337"/>
    </source>
</evidence>
<keyword evidence="1" id="KW-0472">Membrane</keyword>
<feature type="domain" description="Bacteriophage tail tape measure C-terminal" evidence="3">
    <location>
        <begin position="907"/>
        <end position="992"/>
    </location>
</feature>
<evidence type="ECO:0000256" key="1">
    <source>
        <dbReference type="SAM" id="Phobius"/>
    </source>
</evidence>
<reference evidence="4 5" key="1">
    <citation type="submission" date="2023-01" db="EMBL/GenBank/DDBJ databases">
        <title>Effects of deletion of Siderophore biosynthase gene in Pseudomonas fragi on quorum sensing and spoliage ability.</title>
        <authorList>
            <person name="Cui F."/>
            <person name="Wang D."/>
            <person name="Liu J."/>
            <person name="Wang Q."/>
            <person name="Li T."/>
            <person name="Li J."/>
        </authorList>
    </citation>
    <scope>NUCLEOTIDE SEQUENCE [LARGE SCALE GENOMIC DNA]</scope>
    <source>
        <strain evidence="4 5">MS-10</strain>
    </source>
</reference>
<feature type="transmembrane region" description="Helical" evidence="1">
    <location>
        <begin position="1027"/>
        <end position="1049"/>
    </location>
</feature>
<dbReference type="InterPro" id="IPR009628">
    <property type="entry name" value="Phage_tape_measure_N"/>
</dbReference>
<feature type="domain" description="Bacteriophage tail tape measure N-terminal" evidence="2">
    <location>
        <begin position="372"/>
        <end position="505"/>
    </location>
</feature>
<proteinExistence type="predicted"/>
<organism evidence="4 5">
    <name type="scientific">Pseudomonas fragi</name>
    <dbReference type="NCBI Taxonomy" id="296"/>
    <lineage>
        <taxon>Bacteria</taxon>
        <taxon>Pseudomonadati</taxon>
        <taxon>Pseudomonadota</taxon>
        <taxon>Gammaproteobacteria</taxon>
        <taxon>Pseudomonadales</taxon>
        <taxon>Pseudomonadaceae</taxon>
        <taxon>Pseudomonas</taxon>
    </lineage>
</organism>
<accession>A0ABT4WLY0</accession>
<name>A0ABT4WLY0_PSEFR</name>